<dbReference type="AlphaFoldDB" id="A0AB34R1Q9"/>
<sequence length="50" mass="5935">MSKLWVRSINERNKIQEALPMTHMRAFSKVRKKQRSRITAGESLLMLLHL</sequence>
<comment type="caution">
    <text evidence="1">The sequence shown here is derived from an EMBL/GenBank/DDBJ whole genome shotgun (WGS) entry which is preliminary data.</text>
</comment>
<organism evidence="1 2">
    <name type="scientific">Bacillus pumilus</name>
    <name type="common">Bacillus mesentericus</name>
    <dbReference type="NCBI Taxonomy" id="1408"/>
    <lineage>
        <taxon>Bacteria</taxon>
        <taxon>Bacillati</taxon>
        <taxon>Bacillota</taxon>
        <taxon>Bacilli</taxon>
        <taxon>Bacillales</taxon>
        <taxon>Bacillaceae</taxon>
        <taxon>Bacillus</taxon>
    </lineage>
</organism>
<dbReference type="EMBL" id="JXCL01000004">
    <property type="protein sequence ID" value="KIL25283.1"/>
    <property type="molecule type" value="Genomic_DNA"/>
</dbReference>
<proteinExistence type="predicted"/>
<evidence type="ECO:0000313" key="1">
    <source>
        <dbReference type="EMBL" id="KIL25283.1"/>
    </source>
</evidence>
<gene>
    <name evidence="1" type="ORF">B4127_0267</name>
</gene>
<name>A0AB34R1Q9_BACPU</name>
<reference evidence="1 2" key="1">
    <citation type="submission" date="2014-12" db="EMBL/GenBank/DDBJ databases">
        <title>Draft Genome Sequences of Five Spore-Forming Food Isolates of Bacillus pumilus.</title>
        <authorList>
            <person name="de Jong A."/>
            <person name="van Heel A.J."/>
            <person name="Montalban-Lopez M."/>
            <person name="Krawczyk A.O."/>
            <person name="Berendsen E.M."/>
            <person name="Wells-Bennik M."/>
            <person name="Kuipers O.P."/>
        </authorList>
    </citation>
    <scope>NUCLEOTIDE SEQUENCE [LARGE SCALE GENOMIC DNA]</scope>
    <source>
        <strain evidence="1 2">B4127</strain>
    </source>
</reference>
<protein>
    <submittedName>
        <fullName evidence="1">Uncharacterized protein</fullName>
    </submittedName>
</protein>
<accession>A0AB34R1Q9</accession>
<dbReference type="Proteomes" id="UP000031978">
    <property type="component" value="Unassembled WGS sequence"/>
</dbReference>
<evidence type="ECO:0000313" key="2">
    <source>
        <dbReference type="Proteomes" id="UP000031978"/>
    </source>
</evidence>